<evidence type="ECO:0000256" key="1">
    <source>
        <dbReference type="SAM" id="MobiDB-lite"/>
    </source>
</evidence>
<evidence type="ECO:0000313" key="2">
    <source>
        <dbReference type="EMBL" id="QVK23247.1"/>
    </source>
</evidence>
<sequence>MMSPAQAHRDRVLAAKRGGDNPALDQKALNQYELMLMQLTEHRRALKTLQSIDRKIQAKRQFLPQYTPYLDGVLSANRGQQDEVLTTVMLWHIDVGDIAAAIRLGRYAIQHDLTMPDRFERGLPCTFAEEVADVATRLLGSDNAVSSALIAEVIAMTADCDMYDEVRAKLYRAYGEALEAEEQLQPAFDAYQTALKYNDKVGVKKLMEKLGRTLGTSQPDGGSHTAS</sequence>
<feature type="region of interest" description="Disordered" evidence="1">
    <location>
        <begin position="1"/>
        <end position="20"/>
    </location>
</feature>
<proteinExistence type="predicted"/>
<dbReference type="InterPro" id="IPR010270">
    <property type="entry name" value="Phage_P2_GpM"/>
</dbReference>
<evidence type="ECO:0000313" key="3">
    <source>
        <dbReference type="Proteomes" id="UP000676428"/>
    </source>
</evidence>
<reference evidence="2 3" key="1">
    <citation type="journal article" date="2012" name="Int. J. Syst. Evol. Microbiol.">
        <title>Shewanella dokdonensis sp. nov., isolated from seawater.</title>
        <authorList>
            <person name="Sung H.R."/>
            <person name="Yoon J.H."/>
            <person name="Ghim S.Y."/>
        </authorList>
    </citation>
    <scope>NUCLEOTIDE SEQUENCE [LARGE SCALE GENOMIC DNA]</scope>
    <source>
        <strain evidence="2 3">DSM 23626</strain>
    </source>
</reference>
<name>A0ABX8DH58_9GAMM</name>
<dbReference type="RefSeq" id="WP_213681887.1">
    <property type="nucleotide sequence ID" value="NZ_CP074572.1"/>
</dbReference>
<accession>A0ABX8DH58</accession>
<gene>
    <name evidence="2" type="ORF">KHX94_19835</name>
</gene>
<feature type="compositionally biased region" description="Basic and acidic residues" evidence="1">
    <location>
        <begin position="7"/>
        <end position="19"/>
    </location>
</feature>
<protein>
    <submittedName>
        <fullName evidence="2">Terminase</fullName>
    </submittedName>
</protein>
<dbReference type="Pfam" id="PF05944">
    <property type="entry name" value="Phage_term_smal"/>
    <property type="match status" value="1"/>
</dbReference>
<dbReference type="EMBL" id="CP074572">
    <property type="protein sequence ID" value="QVK23247.1"/>
    <property type="molecule type" value="Genomic_DNA"/>
</dbReference>
<dbReference type="Proteomes" id="UP000676428">
    <property type="component" value="Chromosome"/>
</dbReference>
<organism evidence="2 3">
    <name type="scientific">Shewanella dokdonensis</name>
    <dbReference type="NCBI Taxonomy" id="712036"/>
    <lineage>
        <taxon>Bacteria</taxon>
        <taxon>Pseudomonadati</taxon>
        <taxon>Pseudomonadota</taxon>
        <taxon>Gammaproteobacteria</taxon>
        <taxon>Alteromonadales</taxon>
        <taxon>Shewanellaceae</taxon>
        <taxon>Shewanella</taxon>
    </lineage>
</organism>
<keyword evidence="3" id="KW-1185">Reference proteome</keyword>